<comment type="caution">
    <text evidence="2">The sequence shown here is derived from an EMBL/GenBank/DDBJ whole genome shotgun (WGS) entry which is preliminary data.</text>
</comment>
<keyword evidence="3" id="KW-1185">Reference proteome</keyword>
<feature type="region of interest" description="Disordered" evidence="1">
    <location>
        <begin position="1"/>
        <end position="341"/>
    </location>
</feature>
<feature type="region of interest" description="Disordered" evidence="1">
    <location>
        <begin position="362"/>
        <end position="388"/>
    </location>
</feature>
<feature type="compositionally biased region" description="Low complexity" evidence="1">
    <location>
        <begin position="301"/>
        <end position="316"/>
    </location>
</feature>
<protein>
    <submittedName>
        <fullName evidence="2">Uncharacterized protein</fullName>
    </submittedName>
</protein>
<accession>A0ABN9T7C0</accession>
<dbReference type="EMBL" id="CAUYUJ010014418">
    <property type="protein sequence ID" value="CAK0840996.1"/>
    <property type="molecule type" value="Genomic_DNA"/>
</dbReference>
<feature type="compositionally biased region" description="Low complexity" evidence="1">
    <location>
        <begin position="26"/>
        <end position="35"/>
    </location>
</feature>
<feature type="compositionally biased region" description="Low complexity" evidence="1">
    <location>
        <begin position="158"/>
        <end position="168"/>
    </location>
</feature>
<sequence length="388" mass="38612">MAAHADGQATPEEYFFGPGPDGMPRAVTAPAAPTASELHQALGRLSFSAAEERPRASLVATSAGRPRHPASSVGRGRPRRPDAPPAGRGPLPRAPSRPEGWTWPEQKPAEAGGQPAPHAPAGSTPASAGSAPGRGRGSGLPVPGSAALAPRAQGPQEGASASGAVGSGQCRGDCLDQRGWPALSGAAPGRARRRPRGRPGASAEGLLEVPRSPGQLALGGAAPGPAHGPAQGWPGTSSPEELLQASRSPGWPEGRAGDGAGRAQSPGWEAGSDGGGGGLLPSGALQSLSRTLLEDEDAEDGSPASPSQGAAPSARGRVSGPEAEEHQAAGSSTASPPGDTAVLSLIRGLQEAAEIDAALHIPTRPGSEDHPGHVGFQHGVLTSELQRR</sequence>
<evidence type="ECO:0000313" key="2">
    <source>
        <dbReference type="EMBL" id="CAK0840996.1"/>
    </source>
</evidence>
<organism evidence="2 3">
    <name type="scientific">Prorocentrum cordatum</name>
    <dbReference type="NCBI Taxonomy" id="2364126"/>
    <lineage>
        <taxon>Eukaryota</taxon>
        <taxon>Sar</taxon>
        <taxon>Alveolata</taxon>
        <taxon>Dinophyceae</taxon>
        <taxon>Prorocentrales</taxon>
        <taxon>Prorocentraceae</taxon>
        <taxon>Prorocentrum</taxon>
    </lineage>
</organism>
<gene>
    <name evidence="2" type="ORF">PCOR1329_LOCUS36299</name>
</gene>
<reference evidence="2" key="1">
    <citation type="submission" date="2023-10" db="EMBL/GenBank/DDBJ databases">
        <authorList>
            <person name="Chen Y."/>
            <person name="Shah S."/>
            <person name="Dougan E. K."/>
            <person name="Thang M."/>
            <person name="Chan C."/>
        </authorList>
    </citation>
    <scope>NUCLEOTIDE SEQUENCE [LARGE SCALE GENOMIC DNA]</scope>
</reference>
<proteinExistence type="predicted"/>
<name>A0ABN9T7C0_9DINO</name>
<feature type="compositionally biased region" description="Low complexity" evidence="1">
    <location>
        <begin position="109"/>
        <end position="131"/>
    </location>
</feature>
<dbReference type="Proteomes" id="UP001189429">
    <property type="component" value="Unassembled WGS sequence"/>
</dbReference>
<evidence type="ECO:0000313" key="3">
    <source>
        <dbReference type="Proteomes" id="UP001189429"/>
    </source>
</evidence>
<evidence type="ECO:0000256" key="1">
    <source>
        <dbReference type="SAM" id="MobiDB-lite"/>
    </source>
</evidence>
<feature type="compositionally biased region" description="Low complexity" evidence="1">
    <location>
        <begin position="213"/>
        <end position="235"/>
    </location>
</feature>